<evidence type="ECO:0000256" key="1">
    <source>
        <dbReference type="SAM" id="MobiDB-lite"/>
    </source>
</evidence>
<gene>
    <name evidence="2" type="ORF">SAMN04487970_10892</name>
</gene>
<name>A0A1G4U112_9BACL</name>
<sequence length="57" mass="6395">MQTVTVQIRIFPNNVSLLKEMGSEYIKTVNLLTEQAEASGAFQSSPPRMSMPNFHPQ</sequence>
<evidence type="ECO:0000313" key="3">
    <source>
        <dbReference type="Proteomes" id="UP000198601"/>
    </source>
</evidence>
<reference evidence="3" key="1">
    <citation type="submission" date="2016-10" db="EMBL/GenBank/DDBJ databases">
        <authorList>
            <person name="Varghese N."/>
            <person name="Submissions S."/>
        </authorList>
    </citation>
    <scope>NUCLEOTIDE SEQUENCE [LARGE SCALE GENOMIC DNA]</scope>
    <source>
        <strain evidence="3">CGMCC 1.8946</strain>
    </source>
</reference>
<proteinExistence type="predicted"/>
<dbReference type="EMBL" id="FMTT01000089">
    <property type="protein sequence ID" value="SCW87301.1"/>
    <property type="molecule type" value="Genomic_DNA"/>
</dbReference>
<dbReference type="RefSeq" id="WP_245719875.1">
    <property type="nucleotide sequence ID" value="NZ_FMTT01000089.1"/>
</dbReference>
<accession>A0A1G4U112</accession>
<protein>
    <submittedName>
        <fullName evidence="2">Uncharacterized protein</fullName>
    </submittedName>
</protein>
<dbReference type="AlphaFoldDB" id="A0A1G4U112"/>
<feature type="region of interest" description="Disordered" evidence="1">
    <location>
        <begin position="38"/>
        <end position="57"/>
    </location>
</feature>
<dbReference type="Proteomes" id="UP000198601">
    <property type="component" value="Unassembled WGS sequence"/>
</dbReference>
<dbReference type="STRING" id="624147.SAMN04487970_10892"/>
<keyword evidence="3" id="KW-1185">Reference proteome</keyword>
<evidence type="ECO:0000313" key="2">
    <source>
        <dbReference type="EMBL" id="SCW87301.1"/>
    </source>
</evidence>
<organism evidence="2 3">
    <name type="scientific">Paenibacillus tianmuensis</name>
    <dbReference type="NCBI Taxonomy" id="624147"/>
    <lineage>
        <taxon>Bacteria</taxon>
        <taxon>Bacillati</taxon>
        <taxon>Bacillota</taxon>
        <taxon>Bacilli</taxon>
        <taxon>Bacillales</taxon>
        <taxon>Paenibacillaceae</taxon>
        <taxon>Paenibacillus</taxon>
    </lineage>
</organism>